<evidence type="ECO:0000256" key="6">
    <source>
        <dbReference type="SAM" id="Phobius"/>
    </source>
</evidence>
<keyword evidence="5 6" id="KW-0472">Membrane</keyword>
<evidence type="ECO:0000313" key="8">
    <source>
        <dbReference type="Proteomes" id="UP000632222"/>
    </source>
</evidence>
<dbReference type="PANTHER" id="PTHR30086">
    <property type="entry name" value="ARGININE EXPORTER PROTEIN ARGO"/>
    <property type="match status" value="1"/>
</dbReference>
<keyword evidence="2" id="KW-1003">Cell membrane</keyword>
<gene>
    <name evidence="7" type="ORF">GCM10008938_01200</name>
</gene>
<keyword evidence="4 6" id="KW-1133">Transmembrane helix</keyword>
<organism evidence="7 8">
    <name type="scientific">Deinococcus roseus</name>
    <dbReference type="NCBI Taxonomy" id="392414"/>
    <lineage>
        <taxon>Bacteria</taxon>
        <taxon>Thermotogati</taxon>
        <taxon>Deinococcota</taxon>
        <taxon>Deinococci</taxon>
        <taxon>Deinococcales</taxon>
        <taxon>Deinococcaceae</taxon>
        <taxon>Deinococcus</taxon>
    </lineage>
</organism>
<dbReference type="Proteomes" id="UP000632222">
    <property type="component" value="Unassembled WGS sequence"/>
</dbReference>
<comment type="caution">
    <text evidence="7">The sequence shown here is derived from an EMBL/GenBank/DDBJ whole genome shotgun (WGS) entry which is preliminary data.</text>
</comment>
<feature type="transmembrane region" description="Helical" evidence="6">
    <location>
        <begin position="40"/>
        <end position="64"/>
    </location>
</feature>
<dbReference type="Pfam" id="PF01810">
    <property type="entry name" value="LysE"/>
    <property type="match status" value="1"/>
</dbReference>
<feature type="transmembrane region" description="Helical" evidence="6">
    <location>
        <begin position="70"/>
        <end position="88"/>
    </location>
</feature>
<evidence type="ECO:0000256" key="1">
    <source>
        <dbReference type="ARBA" id="ARBA00004651"/>
    </source>
</evidence>
<evidence type="ECO:0000256" key="5">
    <source>
        <dbReference type="ARBA" id="ARBA00023136"/>
    </source>
</evidence>
<evidence type="ECO:0000256" key="3">
    <source>
        <dbReference type="ARBA" id="ARBA00022692"/>
    </source>
</evidence>
<proteinExistence type="predicted"/>
<sequence length="205" mass="22092">MPFETAFFLKGLMLGFSLILAIGAQNAFVLRQGLARQQPFWIAFTSALGDALLITLGALGVGTLISSVPLLKGLAMWGGALFLLWFSFKSFRSALQPATLDSTQKAQKLTVRAAILTSVGFSLLNPHAILDTVVLIGSISGQYRAGQRWTFAAGSIVASFVWFFALAYLSGFLAPLFRKPITWRVLDVLIGLVMLGIAVSLVLTH</sequence>
<accession>A0ABQ2CTG1</accession>
<reference evidence="8" key="1">
    <citation type="journal article" date="2019" name="Int. J. Syst. Evol. Microbiol.">
        <title>The Global Catalogue of Microorganisms (GCM) 10K type strain sequencing project: providing services to taxonomists for standard genome sequencing and annotation.</title>
        <authorList>
            <consortium name="The Broad Institute Genomics Platform"/>
            <consortium name="The Broad Institute Genome Sequencing Center for Infectious Disease"/>
            <person name="Wu L."/>
            <person name="Ma J."/>
        </authorList>
    </citation>
    <scope>NUCLEOTIDE SEQUENCE [LARGE SCALE GENOMIC DNA]</scope>
    <source>
        <strain evidence="8">JCM 14370</strain>
    </source>
</reference>
<evidence type="ECO:0000256" key="4">
    <source>
        <dbReference type="ARBA" id="ARBA00022989"/>
    </source>
</evidence>
<evidence type="ECO:0000256" key="2">
    <source>
        <dbReference type="ARBA" id="ARBA00022475"/>
    </source>
</evidence>
<keyword evidence="3 6" id="KW-0812">Transmembrane</keyword>
<dbReference type="PANTHER" id="PTHR30086:SF20">
    <property type="entry name" value="ARGININE EXPORTER PROTEIN ARGO-RELATED"/>
    <property type="match status" value="1"/>
</dbReference>
<comment type="subcellular location">
    <subcellularLocation>
        <location evidence="1">Cell membrane</location>
        <topology evidence="1">Multi-pass membrane protein</topology>
    </subcellularLocation>
</comment>
<feature type="transmembrane region" description="Helical" evidence="6">
    <location>
        <begin position="149"/>
        <end position="169"/>
    </location>
</feature>
<evidence type="ECO:0000313" key="7">
    <source>
        <dbReference type="EMBL" id="GGJ18955.1"/>
    </source>
</evidence>
<feature type="transmembrane region" description="Helical" evidence="6">
    <location>
        <begin position="109"/>
        <end position="129"/>
    </location>
</feature>
<feature type="transmembrane region" description="Helical" evidence="6">
    <location>
        <begin position="6"/>
        <end position="28"/>
    </location>
</feature>
<keyword evidence="8" id="KW-1185">Reference proteome</keyword>
<name>A0ABQ2CTG1_9DEIO</name>
<dbReference type="RefSeq" id="WP_188998239.1">
    <property type="nucleotide sequence ID" value="NZ_BMOD01000001.1"/>
</dbReference>
<dbReference type="EMBL" id="BMOD01000001">
    <property type="protein sequence ID" value="GGJ18955.1"/>
    <property type="molecule type" value="Genomic_DNA"/>
</dbReference>
<protein>
    <submittedName>
        <fullName evidence="7">Amino acid transporter</fullName>
    </submittedName>
</protein>
<dbReference type="InterPro" id="IPR001123">
    <property type="entry name" value="LeuE-type"/>
</dbReference>
<feature type="transmembrane region" description="Helical" evidence="6">
    <location>
        <begin position="181"/>
        <end position="203"/>
    </location>
</feature>